<proteinExistence type="predicted"/>
<organism evidence="2 3">
    <name type="scientific">Heterostelium pallidum (strain ATCC 26659 / Pp 5 / PN500)</name>
    <name type="common">Cellular slime mold</name>
    <name type="synonym">Polysphondylium pallidum</name>
    <dbReference type="NCBI Taxonomy" id="670386"/>
    <lineage>
        <taxon>Eukaryota</taxon>
        <taxon>Amoebozoa</taxon>
        <taxon>Evosea</taxon>
        <taxon>Eumycetozoa</taxon>
        <taxon>Dictyostelia</taxon>
        <taxon>Acytosteliales</taxon>
        <taxon>Acytosteliaceae</taxon>
        <taxon>Heterostelium</taxon>
    </lineage>
</organism>
<name>D3B4S3_HETP5</name>
<evidence type="ECO:0000313" key="3">
    <source>
        <dbReference type="Proteomes" id="UP000001396"/>
    </source>
</evidence>
<feature type="region of interest" description="Disordered" evidence="1">
    <location>
        <begin position="200"/>
        <end position="247"/>
    </location>
</feature>
<protein>
    <submittedName>
        <fullName evidence="2">Uncharacterized protein</fullName>
    </submittedName>
</protein>
<dbReference type="Proteomes" id="UP000001396">
    <property type="component" value="Unassembled WGS sequence"/>
</dbReference>
<gene>
    <name evidence="2" type="ORF">PPL_03399</name>
</gene>
<dbReference type="EMBL" id="ADBJ01000010">
    <property type="protein sequence ID" value="EFA84321.1"/>
    <property type="molecule type" value="Genomic_DNA"/>
</dbReference>
<sequence>MEIIIEWNVIALQSTAHEFLYCYCCVFNNKFTGGDGANKLNEVGTPIKMRFLLVILLSLAIVNAQSPTVTNYIGTMTNSTAGATANQNVGTANLDITNYNPPFGLNYTIIVVHNQTVPASGTYAFTFHGLGQTDNIDLPCATFTTSAAGLTCVGSLNTTEANAKIVSDVLGSSNLGNGTIYVTYSEQTVEYGRALLTVRGPTNNATTGASGSPTGNTTSSPTSSASATSATGTPSTANSSTTATTGTTGAASQLIPTAFVGLLLILLAVL</sequence>
<comment type="caution">
    <text evidence="2">The sequence shown here is derived from an EMBL/GenBank/DDBJ whole genome shotgun (WGS) entry which is preliminary data.</text>
</comment>
<dbReference type="RefSeq" id="XP_020436436.1">
    <property type="nucleotide sequence ID" value="XM_020574364.1"/>
</dbReference>
<keyword evidence="3" id="KW-1185">Reference proteome</keyword>
<reference evidence="2 3" key="1">
    <citation type="journal article" date="2011" name="Genome Res.">
        <title>Phylogeny-wide analysis of social amoeba genomes highlights ancient origins for complex intercellular communication.</title>
        <authorList>
            <person name="Heidel A.J."/>
            <person name="Lawal H.M."/>
            <person name="Felder M."/>
            <person name="Schilde C."/>
            <person name="Helps N.R."/>
            <person name="Tunggal B."/>
            <person name="Rivero F."/>
            <person name="John U."/>
            <person name="Schleicher M."/>
            <person name="Eichinger L."/>
            <person name="Platzer M."/>
            <person name="Noegel A.A."/>
            <person name="Schaap P."/>
            <person name="Gloeckner G."/>
        </authorList>
    </citation>
    <scope>NUCLEOTIDE SEQUENCE [LARGE SCALE GENOMIC DNA]</scope>
    <source>
        <strain evidence="3">ATCC 26659 / Pp 5 / PN500</strain>
    </source>
</reference>
<accession>D3B4S3</accession>
<evidence type="ECO:0000313" key="2">
    <source>
        <dbReference type="EMBL" id="EFA84321.1"/>
    </source>
</evidence>
<evidence type="ECO:0000256" key="1">
    <source>
        <dbReference type="SAM" id="MobiDB-lite"/>
    </source>
</evidence>
<dbReference type="InParanoid" id="D3B4S3"/>
<dbReference type="AlphaFoldDB" id="D3B4S3"/>
<feature type="compositionally biased region" description="Low complexity" evidence="1">
    <location>
        <begin position="204"/>
        <end position="247"/>
    </location>
</feature>
<dbReference type="GeneID" id="31358920"/>